<proteinExistence type="predicted"/>
<reference evidence="1 2" key="1">
    <citation type="submission" date="2019-11" db="EMBL/GenBank/DDBJ databases">
        <title>P. haliotis isolates from Z. marina roots.</title>
        <authorList>
            <person name="Cohen M."/>
            <person name="Jospin G."/>
            <person name="Eisen J.A."/>
            <person name="Coil D.A."/>
        </authorList>
    </citation>
    <scope>NUCLEOTIDE SEQUENCE [LARGE SCALE GENOMIC DNA]</scope>
    <source>
        <strain evidence="1 2">UCD-MCMsp1aY</strain>
    </source>
</reference>
<evidence type="ECO:0000313" key="2">
    <source>
        <dbReference type="Proteomes" id="UP000439994"/>
    </source>
</evidence>
<name>A0A6N8F8R1_9GAMM</name>
<keyword evidence="2" id="KW-1185">Reference proteome</keyword>
<organism evidence="1 2">
    <name type="scientific">Psychrosphaera haliotis</name>
    <dbReference type="NCBI Taxonomy" id="555083"/>
    <lineage>
        <taxon>Bacteria</taxon>
        <taxon>Pseudomonadati</taxon>
        <taxon>Pseudomonadota</taxon>
        <taxon>Gammaproteobacteria</taxon>
        <taxon>Alteromonadales</taxon>
        <taxon>Pseudoalteromonadaceae</taxon>
        <taxon>Psychrosphaera</taxon>
    </lineage>
</organism>
<dbReference type="AlphaFoldDB" id="A0A6N8F8R1"/>
<protein>
    <submittedName>
        <fullName evidence="1">Uncharacterized protein</fullName>
    </submittedName>
</protein>
<dbReference type="InterPro" id="IPR021879">
    <property type="entry name" value="VC2046_fam"/>
</dbReference>
<dbReference type="Pfam" id="PF11993">
    <property type="entry name" value="VC2046"/>
    <property type="match status" value="1"/>
</dbReference>
<accession>A0A6N8F8R1</accession>
<dbReference type="Proteomes" id="UP000439994">
    <property type="component" value="Unassembled WGS sequence"/>
</dbReference>
<gene>
    <name evidence="1" type="ORF">GNP35_04415</name>
</gene>
<comment type="caution">
    <text evidence="1">The sequence shown here is derived from an EMBL/GenBank/DDBJ whole genome shotgun (WGS) entry which is preliminary data.</text>
</comment>
<dbReference type="EMBL" id="WOCD01000002">
    <property type="protein sequence ID" value="MUH71789.1"/>
    <property type="molecule type" value="Genomic_DNA"/>
</dbReference>
<sequence length="200" mass="22647">MVSNNVDYSPEYSSVSQTANVVRESVYYNDIRKAVDSSDIGSFKMLLSMLTKDATEFDQFNQVSTPTTLTDKNVQNIFSSPSVPLYGQTDRQRSTHQNELISNGHFQDVRLENTLRPEALSYKNQLLEQSLIDSLDYNVKQRTVNPAIIESQEHSNSSHELKVSNHSKIVNIHSIERPNSMDIDSWFNTLTASRSLDLVG</sequence>
<evidence type="ECO:0000313" key="1">
    <source>
        <dbReference type="EMBL" id="MUH71789.1"/>
    </source>
</evidence>